<keyword evidence="3" id="KW-1185">Reference proteome</keyword>
<sequence length="166" mass="17809">PRAYLHNPRANCSRPPPASSPVTSSRSLRAPDRVGVQSTVTVTSSHLLPCAARAASSQNRATAPAQPGGNRALPTTRATAAARLPGPMVRNFAALPDLLALSSRPPCSRTATRWTCSWCSWWSATSVRRPRARRRMAPPQAEAVKARLSAASWRITRSCTMGSIVE</sequence>
<name>K3YC68_SETIT</name>
<organism evidence="2 3">
    <name type="scientific">Setaria italica</name>
    <name type="common">Foxtail millet</name>
    <name type="synonym">Panicum italicum</name>
    <dbReference type="NCBI Taxonomy" id="4555"/>
    <lineage>
        <taxon>Eukaryota</taxon>
        <taxon>Viridiplantae</taxon>
        <taxon>Streptophyta</taxon>
        <taxon>Embryophyta</taxon>
        <taxon>Tracheophyta</taxon>
        <taxon>Spermatophyta</taxon>
        <taxon>Magnoliopsida</taxon>
        <taxon>Liliopsida</taxon>
        <taxon>Poales</taxon>
        <taxon>Poaceae</taxon>
        <taxon>PACMAD clade</taxon>
        <taxon>Panicoideae</taxon>
        <taxon>Panicodae</taxon>
        <taxon>Paniceae</taxon>
        <taxon>Cenchrinae</taxon>
        <taxon>Setaria</taxon>
    </lineage>
</organism>
<dbReference type="EMBL" id="AGNK02004414">
    <property type="status" value="NOT_ANNOTATED_CDS"/>
    <property type="molecule type" value="Genomic_DNA"/>
</dbReference>
<proteinExistence type="predicted"/>
<protein>
    <submittedName>
        <fullName evidence="2">Uncharacterized protein</fullName>
    </submittedName>
</protein>
<dbReference type="HOGENOM" id="CLU_1606946_0_0_1"/>
<dbReference type="InParanoid" id="K3YC68"/>
<dbReference type="Proteomes" id="UP000004995">
    <property type="component" value="Unassembled WGS sequence"/>
</dbReference>
<feature type="region of interest" description="Disordered" evidence="1">
    <location>
        <begin position="1"/>
        <end position="33"/>
    </location>
</feature>
<dbReference type="EnsemblPlants" id="KQK97944">
    <property type="protein sequence ID" value="KQK97944"/>
    <property type="gene ID" value="SETIT_011812mg"/>
</dbReference>
<dbReference type="Gramene" id="KQK97944">
    <property type="protein sequence ID" value="KQK97944"/>
    <property type="gene ID" value="SETIT_011812mg"/>
</dbReference>
<reference evidence="2" key="2">
    <citation type="submission" date="2018-08" db="UniProtKB">
        <authorList>
            <consortium name="EnsemblPlants"/>
        </authorList>
    </citation>
    <scope>IDENTIFICATION</scope>
    <source>
        <strain evidence="2">Yugu1</strain>
    </source>
</reference>
<evidence type="ECO:0000256" key="1">
    <source>
        <dbReference type="SAM" id="MobiDB-lite"/>
    </source>
</evidence>
<accession>K3YC68</accession>
<evidence type="ECO:0000313" key="2">
    <source>
        <dbReference type="EnsemblPlants" id="KQK97944"/>
    </source>
</evidence>
<dbReference type="AlphaFoldDB" id="K3YC68"/>
<feature type="region of interest" description="Disordered" evidence="1">
    <location>
        <begin position="53"/>
        <end position="73"/>
    </location>
</feature>
<dbReference type="OMA" id="WRITRSC"/>
<evidence type="ECO:0000313" key="3">
    <source>
        <dbReference type="Proteomes" id="UP000004995"/>
    </source>
</evidence>
<reference evidence="3" key="1">
    <citation type="journal article" date="2012" name="Nat. Biotechnol.">
        <title>Reference genome sequence of the model plant Setaria.</title>
        <authorList>
            <person name="Bennetzen J.L."/>
            <person name="Schmutz J."/>
            <person name="Wang H."/>
            <person name="Percifield R."/>
            <person name="Hawkins J."/>
            <person name="Pontaroli A.C."/>
            <person name="Estep M."/>
            <person name="Feng L."/>
            <person name="Vaughn J.N."/>
            <person name="Grimwood J."/>
            <person name="Jenkins J."/>
            <person name="Barry K."/>
            <person name="Lindquist E."/>
            <person name="Hellsten U."/>
            <person name="Deshpande S."/>
            <person name="Wang X."/>
            <person name="Wu X."/>
            <person name="Mitros T."/>
            <person name="Triplett J."/>
            <person name="Yang X."/>
            <person name="Ye C.Y."/>
            <person name="Mauro-Herrera M."/>
            <person name="Wang L."/>
            <person name="Li P."/>
            <person name="Sharma M."/>
            <person name="Sharma R."/>
            <person name="Ronald P.C."/>
            <person name="Panaud O."/>
            <person name="Kellogg E.A."/>
            <person name="Brutnell T.P."/>
            <person name="Doust A.N."/>
            <person name="Tuskan G.A."/>
            <person name="Rokhsar D."/>
            <person name="Devos K.M."/>
        </authorList>
    </citation>
    <scope>NUCLEOTIDE SEQUENCE [LARGE SCALE GENOMIC DNA]</scope>
    <source>
        <strain evidence="3">cv. Yugu1</strain>
    </source>
</reference>